<dbReference type="PROSITE" id="PS50110">
    <property type="entry name" value="RESPONSE_REGULATORY"/>
    <property type="match status" value="1"/>
</dbReference>
<feature type="domain" description="Response regulatory" evidence="2">
    <location>
        <begin position="287"/>
        <end position="404"/>
    </location>
</feature>
<comment type="caution">
    <text evidence="3">The sequence shown here is derived from an EMBL/GenBank/DDBJ whole genome shotgun (WGS) entry which is preliminary data.</text>
</comment>
<name>K6YTK0_9ALTE</name>
<dbReference type="EMBL" id="BAEO01000044">
    <property type="protein sequence ID" value="GAC20033.1"/>
    <property type="molecule type" value="Genomic_DNA"/>
</dbReference>
<dbReference type="OrthoDB" id="9802426at2"/>
<evidence type="ECO:0000256" key="1">
    <source>
        <dbReference type="PROSITE-ProRule" id="PRU00169"/>
    </source>
</evidence>
<dbReference type="PANTHER" id="PTHR43228">
    <property type="entry name" value="TWO-COMPONENT RESPONSE REGULATOR"/>
    <property type="match status" value="1"/>
</dbReference>
<keyword evidence="4" id="KW-1185">Reference proteome</keyword>
<dbReference type="GO" id="GO:0000160">
    <property type="term" value="P:phosphorelay signal transduction system"/>
    <property type="evidence" value="ECO:0007669"/>
    <property type="project" value="InterPro"/>
</dbReference>
<dbReference type="STRING" id="493475.GARC_3070"/>
<evidence type="ECO:0000313" key="4">
    <source>
        <dbReference type="Proteomes" id="UP000006327"/>
    </source>
</evidence>
<dbReference type="Gene3D" id="3.40.50.2300">
    <property type="match status" value="1"/>
</dbReference>
<evidence type="ECO:0000313" key="3">
    <source>
        <dbReference type="EMBL" id="GAC20033.1"/>
    </source>
</evidence>
<feature type="modified residue" description="4-aspartylphosphate" evidence="1">
    <location>
        <position position="336"/>
    </location>
</feature>
<dbReference type="Pfam" id="PF00072">
    <property type="entry name" value="Response_reg"/>
    <property type="match status" value="1"/>
</dbReference>
<proteinExistence type="predicted"/>
<protein>
    <recommendedName>
        <fullName evidence="2">Response regulatory domain-containing protein</fullName>
    </recommendedName>
</protein>
<dbReference type="Proteomes" id="UP000006327">
    <property type="component" value="Unassembled WGS sequence"/>
</dbReference>
<dbReference type="PANTHER" id="PTHR43228:SF1">
    <property type="entry name" value="TWO-COMPONENT RESPONSE REGULATOR ARR22"/>
    <property type="match status" value="1"/>
</dbReference>
<dbReference type="AlphaFoldDB" id="K6YTK0"/>
<dbReference type="InterPro" id="IPR011006">
    <property type="entry name" value="CheY-like_superfamily"/>
</dbReference>
<accession>K6YTK0</accession>
<dbReference type="InterPro" id="IPR001789">
    <property type="entry name" value="Sig_transdc_resp-reg_receiver"/>
</dbReference>
<evidence type="ECO:0000259" key="2">
    <source>
        <dbReference type="PROSITE" id="PS50110"/>
    </source>
</evidence>
<reference evidence="3 4" key="1">
    <citation type="journal article" date="2017" name="Antonie Van Leeuwenhoek">
        <title>Rhizobium rhizosphaerae sp. nov., a novel species isolated from rice rhizosphere.</title>
        <authorList>
            <person name="Zhao J.J."/>
            <person name="Zhang J."/>
            <person name="Zhang R.J."/>
            <person name="Zhang C.W."/>
            <person name="Yin H.Q."/>
            <person name="Zhang X.X."/>
        </authorList>
    </citation>
    <scope>NUCLEOTIDE SEQUENCE [LARGE SCALE GENOMIC DNA]</scope>
    <source>
        <strain evidence="3 4">BSs20135</strain>
    </source>
</reference>
<dbReference type="SUPFAM" id="SSF52172">
    <property type="entry name" value="CheY-like"/>
    <property type="match status" value="1"/>
</dbReference>
<dbReference type="SMART" id="SM00448">
    <property type="entry name" value="REC"/>
    <property type="match status" value="1"/>
</dbReference>
<gene>
    <name evidence="3" type="ORF">GARC_3070</name>
</gene>
<organism evidence="3 4">
    <name type="scientific">Paraglaciecola arctica BSs20135</name>
    <dbReference type="NCBI Taxonomy" id="493475"/>
    <lineage>
        <taxon>Bacteria</taxon>
        <taxon>Pseudomonadati</taxon>
        <taxon>Pseudomonadota</taxon>
        <taxon>Gammaproteobacteria</taxon>
        <taxon>Alteromonadales</taxon>
        <taxon>Alteromonadaceae</taxon>
        <taxon>Paraglaciecola</taxon>
    </lineage>
</organism>
<dbReference type="RefSeq" id="WP_007621544.1">
    <property type="nucleotide sequence ID" value="NZ_BAEO01000044.1"/>
</dbReference>
<keyword evidence="1" id="KW-0597">Phosphoprotein</keyword>
<dbReference type="eggNOG" id="COG0745">
    <property type="taxonomic scope" value="Bacteria"/>
</dbReference>
<dbReference type="CDD" id="cd17546">
    <property type="entry name" value="REC_hyHK_CKI1_RcsC-like"/>
    <property type="match status" value="1"/>
</dbReference>
<sequence length="412" mass="46269">MKSDHSVSQIVFFSIDTEIDSLLIQTLTQHFSNIVVVDNLKDVCRQLVNKAAKIFLMTGETLPNSLANYYRSLDAVAEFDICEHRVVSLIPRQAESEAYDAYKNGVIDDYMVARPVYELHRIILICEHLLIELGVVVNPHKQGKNFVKHLEQYPQDMQESLKNGADRKADMRLAFERSIVDIDKALDRAAEDIQNNQSVKLDLEKLKQTLSYIRSDEIRPELIQLQSKALDLLQQTIGLSSSESPDVDNSLETGVAPEKPDSYQFNRLYQQDIDPDSVLNERSKVPSVLVVEDDIISLQLTLKLLNAYNLKVDTANTGRKALAALTGQQYSLVLMDINLPDTNGIYIVDQTCNQEGLNKGTPVIMLSGNKDKATVETALKRGAKGYILKPLYKASVVKLFTKYKLPLKIKGA</sequence>
<dbReference type="InterPro" id="IPR052048">
    <property type="entry name" value="ST_Response_Regulator"/>
</dbReference>